<dbReference type="GO" id="GO:0031012">
    <property type="term" value="C:extracellular matrix"/>
    <property type="evidence" value="ECO:0007669"/>
    <property type="project" value="InterPro"/>
</dbReference>
<dbReference type="Proteomes" id="UP000297453">
    <property type="component" value="Unassembled WGS sequence"/>
</dbReference>
<evidence type="ECO:0000313" key="6">
    <source>
        <dbReference type="EMBL" id="TGK01715.1"/>
    </source>
</evidence>
<reference evidence="6" key="1">
    <citation type="journal article" date="2019" name="PLoS Negl. Trop. Dis.">
        <title>Revisiting the worldwide diversity of Leptospira species in the environment.</title>
        <authorList>
            <person name="Vincent A.T."/>
            <person name="Schiettekatte O."/>
            <person name="Bourhy P."/>
            <person name="Veyrier F.J."/>
            <person name="Picardeau M."/>
        </authorList>
    </citation>
    <scope>NUCLEOTIDE SEQUENCE [LARGE SCALE GENOMIC DNA]</scope>
    <source>
        <strain evidence="6">SSS9</strain>
    </source>
</reference>
<keyword evidence="4" id="KW-0862">Zinc</keyword>
<feature type="domain" description="Peptidase M10 metallopeptidase" evidence="5">
    <location>
        <begin position="94"/>
        <end position="179"/>
    </location>
</feature>
<evidence type="ECO:0000256" key="2">
    <source>
        <dbReference type="ARBA" id="ARBA00022723"/>
    </source>
</evidence>
<dbReference type="Gene3D" id="3.40.390.10">
    <property type="entry name" value="Collagenase (Catalytic Domain)"/>
    <property type="match status" value="1"/>
</dbReference>
<keyword evidence="3" id="KW-0378">Hydrolase</keyword>
<dbReference type="OrthoDB" id="322519at2"/>
<comment type="caution">
    <text evidence="6">The sequence shown here is derived from an EMBL/GenBank/DDBJ whole genome shotgun (WGS) entry which is preliminary data.</text>
</comment>
<protein>
    <submittedName>
        <fullName evidence="6">Matrixin domain protein</fullName>
    </submittedName>
</protein>
<sequence>MDTPTGDLTWEEKQVLWMMYGKEMKNGLDLTQAAAQKWGMGIDMYPAKVRVDRMRNTIVFTESHKCNVEGIAPKSIAACEIFSSTPFYLAACSVSADIHIESSVIFIFSDRVEATAQTMMNDGDGTDPKDYIEATLAHEIGHCLGLRHSPDPQDLMFPVLTGKVFQPSESEMGAAHNLYDDKANDPGLAPKSNLYTKQSDYTYLRQYTVPSFAVFGNINFKS</sequence>
<dbReference type="GO" id="GO:0004222">
    <property type="term" value="F:metalloendopeptidase activity"/>
    <property type="evidence" value="ECO:0007669"/>
    <property type="project" value="InterPro"/>
</dbReference>
<dbReference type="InterPro" id="IPR001818">
    <property type="entry name" value="Pept_M10_metallopeptidase"/>
</dbReference>
<accession>A0A4R9FTD0</accession>
<dbReference type="EMBL" id="RQEP01000016">
    <property type="protein sequence ID" value="TGK01715.1"/>
    <property type="molecule type" value="Genomic_DNA"/>
</dbReference>
<keyword evidence="1" id="KW-0645">Protease</keyword>
<dbReference type="AlphaFoldDB" id="A0A4R9FTD0"/>
<gene>
    <name evidence="6" type="ORF">EHO59_11065</name>
</gene>
<evidence type="ECO:0000259" key="5">
    <source>
        <dbReference type="Pfam" id="PF00413"/>
    </source>
</evidence>
<evidence type="ECO:0000256" key="3">
    <source>
        <dbReference type="ARBA" id="ARBA00022801"/>
    </source>
</evidence>
<evidence type="ECO:0000256" key="1">
    <source>
        <dbReference type="ARBA" id="ARBA00022670"/>
    </source>
</evidence>
<dbReference type="InterPro" id="IPR024079">
    <property type="entry name" value="MetalloPept_cat_dom_sf"/>
</dbReference>
<dbReference type="GO" id="GO:0006508">
    <property type="term" value="P:proteolysis"/>
    <property type="evidence" value="ECO:0007669"/>
    <property type="project" value="UniProtKB-KW"/>
</dbReference>
<proteinExistence type="predicted"/>
<keyword evidence="2" id="KW-0479">Metal-binding</keyword>
<name>A0A4R9FTD0_9LEPT</name>
<organism evidence="6 7">
    <name type="scientific">Leptospira semungkisensis</name>
    <dbReference type="NCBI Taxonomy" id="2484985"/>
    <lineage>
        <taxon>Bacteria</taxon>
        <taxon>Pseudomonadati</taxon>
        <taxon>Spirochaetota</taxon>
        <taxon>Spirochaetia</taxon>
        <taxon>Leptospirales</taxon>
        <taxon>Leptospiraceae</taxon>
        <taxon>Leptospira</taxon>
    </lineage>
</organism>
<dbReference type="Pfam" id="PF00413">
    <property type="entry name" value="Peptidase_M10"/>
    <property type="match status" value="1"/>
</dbReference>
<dbReference type="SUPFAM" id="SSF55486">
    <property type="entry name" value="Metalloproteases ('zincins'), catalytic domain"/>
    <property type="match status" value="1"/>
</dbReference>
<evidence type="ECO:0000313" key="7">
    <source>
        <dbReference type="Proteomes" id="UP000297453"/>
    </source>
</evidence>
<keyword evidence="7" id="KW-1185">Reference proteome</keyword>
<dbReference type="GO" id="GO:0008270">
    <property type="term" value="F:zinc ion binding"/>
    <property type="evidence" value="ECO:0007669"/>
    <property type="project" value="InterPro"/>
</dbReference>
<evidence type="ECO:0000256" key="4">
    <source>
        <dbReference type="ARBA" id="ARBA00022833"/>
    </source>
</evidence>